<organism evidence="3 4">
    <name type="scientific">Candidatus Woesebacteria bacterium RIFCSPHIGHO2_01_FULL_44_21</name>
    <dbReference type="NCBI Taxonomy" id="1802503"/>
    <lineage>
        <taxon>Bacteria</taxon>
        <taxon>Candidatus Woeseibacteriota</taxon>
    </lineage>
</organism>
<dbReference type="GO" id="GO:0009103">
    <property type="term" value="P:lipopolysaccharide biosynthetic process"/>
    <property type="evidence" value="ECO:0007669"/>
    <property type="project" value="TreeGrafter"/>
</dbReference>
<dbReference type="PANTHER" id="PTHR46401:SF2">
    <property type="entry name" value="GLYCOSYLTRANSFERASE WBBK-RELATED"/>
    <property type="match status" value="1"/>
</dbReference>
<accession>A0A1F7YVE0</accession>
<dbReference type="CDD" id="cd03801">
    <property type="entry name" value="GT4_PimA-like"/>
    <property type="match status" value="1"/>
</dbReference>
<dbReference type="InterPro" id="IPR001296">
    <property type="entry name" value="Glyco_trans_1"/>
</dbReference>
<proteinExistence type="predicted"/>
<reference evidence="3 4" key="1">
    <citation type="journal article" date="2016" name="Nat. Commun.">
        <title>Thousands of microbial genomes shed light on interconnected biogeochemical processes in an aquifer system.</title>
        <authorList>
            <person name="Anantharaman K."/>
            <person name="Brown C.T."/>
            <person name="Hug L.A."/>
            <person name="Sharon I."/>
            <person name="Castelle C.J."/>
            <person name="Probst A.J."/>
            <person name="Thomas B.C."/>
            <person name="Singh A."/>
            <person name="Wilkins M.J."/>
            <person name="Karaoz U."/>
            <person name="Brodie E.L."/>
            <person name="Williams K.H."/>
            <person name="Hubbard S.S."/>
            <person name="Banfield J.F."/>
        </authorList>
    </citation>
    <scope>NUCLEOTIDE SEQUENCE [LARGE SCALE GENOMIC DNA]</scope>
</reference>
<evidence type="ECO:0000256" key="1">
    <source>
        <dbReference type="ARBA" id="ARBA00022679"/>
    </source>
</evidence>
<dbReference type="SUPFAM" id="SSF53756">
    <property type="entry name" value="UDP-Glycosyltransferase/glycogen phosphorylase"/>
    <property type="match status" value="1"/>
</dbReference>
<dbReference type="AlphaFoldDB" id="A0A1F7YVE0"/>
<dbReference type="Pfam" id="PF00534">
    <property type="entry name" value="Glycos_transf_1"/>
    <property type="match status" value="1"/>
</dbReference>
<comment type="caution">
    <text evidence="3">The sequence shown here is derived from an EMBL/GenBank/DDBJ whole genome shotgun (WGS) entry which is preliminary data.</text>
</comment>
<name>A0A1F7YVE0_9BACT</name>
<feature type="domain" description="Glycosyl transferase family 1" evidence="2">
    <location>
        <begin position="199"/>
        <end position="284"/>
    </location>
</feature>
<keyword evidence="1" id="KW-0808">Transferase</keyword>
<gene>
    <name evidence="3" type="ORF">A2803_03820</name>
</gene>
<evidence type="ECO:0000313" key="3">
    <source>
        <dbReference type="EMBL" id="OGM31293.1"/>
    </source>
</evidence>
<dbReference type="PANTHER" id="PTHR46401">
    <property type="entry name" value="GLYCOSYLTRANSFERASE WBBK-RELATED"/>
    <property type="match status" value="1"/>
</dbReference>
<dbReference type="Proteomes" id="UP000178870">
    <property type="component" value="Unassembled WGS sequence"/>
</dbReference>
<dbReference type="EMBL" id="MGGP01000028">
    <property type="protein sequence ID" value="OGM31293.1"/>
    <property type="molecule type" value="Genomic_DNA"/>
</dbReference>
<protein>
    <recommendedName>
        <fullName evidence="2">Glycosyl transferase family 1 domain-containing protein</fullName>
    </recommendedName>
</protein>
<dbReference type="Gene3D" id="3.40.50.2000">
    <property type="entry name" value="Glycogen Phosphorylase B"/>
    <property type="match status" value="3"/>
</dbReference>
<evidence type="ECO:0000313" key="4">
    <source>
        <dbReference type="Proteomes" id="UP000178870"/>
    </source>
</evidence>
<sequence>MKIAILSYYSGQVDRGVETWAKNLKEKLPNKFDVDILGGDRPALNFFEKFFYFSLHFFSHIAHIRSADIVIPTNGSIQTFICRIVTWLLAKPMIVFGHAGPGADDKWNLLCSPNIFVVFSNSQKKWVEKYKLPWTRVVVIPHAVDTTRFTPARKKPGKNIILCVAANIPSKRVNLVEMAVKKLTGYQFIAVGKGNPVEVSHAEMPVIYQKADVFCFVPWEREAFGLVFLEALASNLPVVTIDDDVRREIVGDSGIFVKNPENVLEIAGAMKKAREKNWGDEPRRQAEKFGWDKIEKKYENLFMNLVQ</sequence>
<dbReference type="GO" id="GO:0016757">
    <property type="term" value="F:glycosyltransferase activity"/>
    <property type="evidence" value="ECO:0007669"/>
    <property type="project" value="InterPro"/>
</dbReference>
<evidence type="ECO:0000259" key="2">
    <source>
        <dbReference type="Pfam" id="PF00534"/>
    </source>
</evidence>